<dbReference type="PANTHER" id="PTHR33018">
    <property type="entry name" value="OS10G0338966 PROTEIN-RELATED"/>
    <property type="match status" value="1"/>
</dbReference>
<organism evidence="4 5">
    <name type="scientific">Chenopodium quinoa</name>
    <name type="common">Quinoa</name>
    <dbReference type="NCBI Taxonomy" id="63459"/>
    <lineage>
        <taxon>Eukaryota</taxon>
        <taxon>Viridiplantae</taxon>
        <taxon>Streptophyta</taxon>
        <taxon>Embryophyta</taxon>
        <taxon>Tracheophyta</taxon>
        <taxon>Spermatophyta</taxon>
        <taxon>Magnoliopsida</taxon>
        <taxon>eudicotyledons</taxon>
        <taxon>Gunneridae</taxon>
        <taxon>Pentapetalae</taxon>
        <taxon>Caryophyllales</taxon>
        <taxon>Chenopodiaceae</taxon>
        <taxon>Chenopodioideae</taxon>
        <taxon>Atripliceae</taxon>
        <taxon>Chenopodium</taxon>
    </lineage>
</organism>
<evidence type="ECO:0000256" key="1">
    <source>
        <dbReference type="SAM" id="Coils"/>
    </source>
</evidence>
<feature type="domain" description="DUF8039" evidence="3">
    <location>
        <begin position="319"/>
        <end position="402"/>
    </location>
</feature>
<dbReference type="EnsemblPlants" id="AUR62031308-RA">
    <property type="protein sequence ID" value="AUR62031308-RA:cds"/>
    <property type="gene ID" value="AUR62031308"/>
</dbReference>
<protein>
    <recommendedName>
        <fullName evidence="3">DUF8039 domain-containing protein</fullName>
    </recommendedName>
</protein>
<proteinExistence type="predicted"/>
<keyword evidence="5" id="KW-1185">Reference proteome</keyword>
<keyword evidence="1" id="KW-0175">Coiled coil</keyword>
<reference evidence="4" key="2">
    <citation type="submission" date="2021-03" db="UniProtKB">
        <authorList>
            <consortium name="EnsemblPlants"/>
        </authorList>
    </citation>
    <scope>IDENTIFICATION</scope>
</reference>
<sequence length="578" mass="65392">MRRAGSPMFSRNNYYFNCRLLDPPLADIEYRNSTRDADVSRHVFRWDRAHYNEVFRDGFQARRQQGTPDNIFYNLEHYINNGGRPLGNSPEPILNSPTKTGAPLASKTGRGESVDFALEKSEAARKSAKGNIYPKKRARRGYARFEQDVLEELAKKGIHESSLGRGQLWKLIRRDKDGNVVDEGAKSVASRIDYFMSLSKQGGMEDIGRGDVLSRALEKKEHGGRVIGVGVGVTNTSYFGMIQTKKEYMDQVRKLCSRVQSLESEMKKIKKINNDEETCQNGEEEDDCQATQKHGDKEDCHTCQISDFDCQPSEINIPQGITPCQLALSDPSYRMVASGKVHNFRMETMVHNTPIPSGYVKVGIDYAVEENTPLPMPIEGVADVIKDAIGSIVLWPIELIVLDKVMNPLEEKDKEEGQDKQGKDKLGKESIKPRPVTCLRKRKPQSLENSEKLVKVHEGHEKCSNANNEPIESQKVDHPSNRTPTSPPIQSQKEMKSFDNEKEKVDRCIEALVIANAQPEMIMFFKYAAKIALDEQIRVPIDIGIRSQCKEVYLGTEKIFDFLVQDQIGLCHMKIYMS</sequence>
<feature type="region of interest" description="Disordered" evidence="2">
    <location>
        <begin position="412"/>
        <end position="497"/>
    </location>
</feature>
<feature type="compositionally biased region" description="Polar residues" evidence="2">
    <location>
        <begin position="481"/>
        <end position="492"/>
    </location>
</feature>
<accession>A0A803MKG7</accession>
<dbReference type="PANTHER" id="PTHR33018:SF31">
    <property type="entry name" value="TRANSPOSASE, PTTA_EN_SPM, PLANT"/>
    <property type="match status" value="1"/>
</dbReference>
<dbReference type="InterPro" id="IPR058352">
    <property type="entry name" value="DUF8039"/>
</dbReference>
<name>A0A803MKG7_CHEQI</name>
<evidence type="ECO:0000259" key="3">
    <source>
        <dbReference type="Pfam" id="PF26133"/>
    </source>
</evidence>
<dbReference type="Pfam" id="PF26133">
    <property type="entry name" value="DUF8039"/>
    <property type="match status" value="1"/>
</dbReference>
<feature type="coiled-coil region" evidence="1">
    <location>
        <begin position="245"/>
        <end position="272"/>
    </location>
</feature>
<dbReference type="Gramene" id="AUR62031308-RA">
    <property type="protein sequence ID" value="AUR62031308-RA:cds"/>
    <property type="gene ID" value="AUR62031308"/>
</dbReference>
<dbReference type="Gene3D" id="3.90.210.10">
    <property type="entry name" value="Heat-Labile Enterotoxin, subunit A"/>
    <property type="match status" value="1"/>
</dbReference>
<feature type="compositionally biased region" description="Basic and acidic residues" evidence="2">
    <location>
        <begin position="449"/>
        <end position="463"/>
    </location>
</feature>
<evidence type="ECO:0000313" key="5">
    <source>
        <dbReference type="Proteomes" id="UP000596660"/>
    </source>
</evidence>
<dbReference type="Proteomes" id="UP000596660">
    <property type="component" value="Unplaced"/>
</dbReference>
<feature type="compositionally biased region" description="Basic and acidic residues" evidence="2">
    <location>
        <begin position="412"/>
        <end position="432"/>
    </location>
</feature>
<reference evidence="4" key="1">
    <citation type="journal article" date="2017" name="Nature">
        <title>The genome of Chenopodium quinoa.</title>
        <authorList>
            <person name="Jarvis D.E."/>
            <person name="Ho Y.S."/>
            <person name="Lightfoot D.J."/>
            <person name="Schmoeckel S.M."/>
            <person name="Li B."/>
            <person name="Borm T.J.A."/>
            <person name="Ohyanagi H."/>
            <person name="Mineta K."/>
            <person name="Michell C.T."/>
            <person name="Saber N."/>
            <person name="Kharbatia N.M."/>
            <person name="Rupper R.R."/>
            <person name="Sharp A.R."/>
            <person name="Dally N."/>
            <person name="Boughton B.A."/>
            <person name="Woo Y.H."/>
            <person name="Gao G."/>
            <person name="Schijlen E.G.W.M."/>
            <person name="Guo X."/>
            <person name="Momin A.A."/>
            <person name="Negrao S."/>
            <person name="Al-Babili S."/>
            <person name="Gehring C."/>
            <person name="Roessner U."/>
            <person name="Jung C."/>
            <person name="Murphy K."/>
            <person name="Arold S.T."/>
            <person name="Gojobori T."/>
            <person name="van der Linden C.G."/>
            <person name="van Loo E.N."/>
            <person name="Jellen E.N."/>
            <person name="Maughan P.J."/>
            <person name="Tester M."/>
        </authorList>
    </citation>
    <scope>NUCLEOTIDE SEQUENCE [LARGE SCALE GENOMIC DNA]</scope>
    <source>
        <strain evidence="4">cv. PI 614886</strain>
    </source>
</reference>
<evidence type="ECO:0000256" key="2">
    <source>
        <dbReference type="SAM" id="MobiDB-lite"/>
    </source>
</evidence>
<dbReference type="AlphaFoldDB" id="A0A803MKG7"/>
<evidence type="ECO:0000313" key="4">
    <source>
        <dbReference type="EnsemblPlants" id="AUR62031308-RA:cds"/>
    </source>
</evidence>